<evidence type="ECO:0000313" key="1">
    <source>
        <dbReference type="EMBL" id="KCZ87264.1"/>
    </source>
</evidence>
<dbReference type="PATRIC" id="fig|1280951.3.peg.3228"/>
<reference evidence="1 2" key="1">
    <citation type="submission" date="2013-04" db="EMBL/GenBank/DDBJ databases">
        <title>Hyphomonas hirschiana VP5 Genome Sequencing.</title>
        <authorList>
            <person name="Lai Q."/>
            <person name="Shao Z."/>
        </authorList>
    </citation>
    <scope>NUCLEOTIDE SEQUENCE [LARGE SCALE GENOMIC DNA]</scope>
    <source>
        <strain evidence="1 2">VP5</strain>
    </source>
</reference>
<accession>A0A059F9H3</accession>
<dbReference type="AlphaFoldDB" id="A0A059F9H3"/>
<keyword evidence="2" id="KW-1185">Reference proteome</keyword>
<keyword evidence="1" id="KW-0449">Lipoprotein</keyword>
<name>A0A059F9H3_9PROT</name>
<gene>
    <name evidence="1" type="ORF">HHI_16015</name>
</gene>
<dbReference type="Proteomes" id="UP000025061">
    <property type="component" value="Unassembled WGS sequence"/>
</dbReference>
<sequence length="318" mass="34661">MVGGFLVPGSGLRHQIAAKAKRHGHILAIVVVHLHFYRKVWEQEMRFGWILSAALFVAACGQGGAPDQSGAEGVPGAETAAAGAAGDVVAEAPPTDYAALSGYDDNWFLSPGWPGEYPPGFAVLDADVRVPARARPNPTDPQDITCHLPQYANYQLWNNIRNEADDLDYFVATKKLPVTVLEDTEVEFVGEAGIEKLPLKAGEQLTYLRYIGEGFTVMSFNGREFDINEGELREITDIGALENEEDLWVRVNCLGGKQAWLLFDEVVQEAGVYPSPITGYGDAHDILPEEVETVREMMAIDSFGLDPTASTIEPPTVE</sequence>
<dbReference type="EMBL" id="ARYI01000019">
    <property type="protein sequence ID" value="KCZ87264.1"/>
    <property type="molecule type" value="Genomic_DNA"/>
</dbReference>
<evidence type="ECO:0000313" key="2">
    <source>
        <dbReference type="Proteomes" id="UP000025061"/>
    </source>
</evidence>
<protein>
    <submittedName>
        <fullName evidence="1">Putative lipoprotein</fullName>
    </submittedName>
</protein>
<proteinExistence type="predicted"/>
<organism evidence="1 2">
    <name type="scientific">Hyphomonas hirschiana VP5</name>
    <dbReference type="NCBI Taxonomy" id="1280951"/>
    <lineage>
        <taxon>Bacteria</taxon>
        <taxon>Pseudomonadati</taxon>
        <taxon>Pseudomonadota</taxon>
        <taxon>Alphaproteobacteria</taxon>
        <taxon>Hyphomonadales</taxon>
        <taxon>Hyphomonadaceae</taxon>
        <taxon>Hyphomonas</taxon>
    </lineage>
</organism>
<comment type="caution">
    <text evidence="1">The sequence shown here is derived from an EMBL/GenBank/DDBJ whole genome shotgun (WGS) entry which is preliminary data.</text>
</comment>